<reference evidence="2" key="1">
    <citation type="submission" date="2022-03" db="EMBL/GenBank/DDBJ databases">
        <title>Sea Food Isolates.</title>
        <authorList>
            <person name="Li c."/>
        </authorList>
    </citation>
    <scope>NUCLEOTIDE SEQUENCE</scope>
    <source>
        <strain evidence="2">19NY04SH03</strain>
    </source>
</reference>
<dbReference type="AlphaFoldDB" id="A0AAU6UHL9"/>
<protein>
    <submittedName>
        <fullName evidence="2">DUF1837 domain-containing protein</fullName>
    </submittedName>
</protein>
<accession>A0AAU6UHL9</accession>
<dbReference type="Pfam" id="PF08878">
    <property type="entry name" value="HamA"/>
    <property type="match status" value="1"/>
</dbReference>
<dbReference type="EMBL" id="CP095346">
    <property type="protein sequence ID" value="XAG73663.1"/>
    <property type="molecule type" value="Genomic_DNA"/>
</dbReference>
<evidence type="ECO:0000313" key="2">
    <source>
        <dbReference type="EMBL" id="XAG73663.1"/>
    </source>
</evidence>
<dbReference type="InterPro" id="IPR014976">
    <property type="entry name" value="AbpA_HamA_C"/>
</dbReference>
<name>A0AAU6UHL9_UNCXX</name>
<organism evidence="2">
    <name type="scientific">bacterium 19NY04SH03</name>
    <dbReference type="NCBI Taxonomy" id="2920647"/>
    <lineage>
        <taxon>Bacteria</taxon>
    </lineage>
</organism>
<feature type="domain" description="Anti-bacteriophage protein A/HamA C-terminal" evidence="1">
    <location>
        <begin position="43"/>
        <end position="290"/>
    </location>
</feature>
<gene>
    <name evidence="2" type="ORF">MRN42_03790</name>
</gene>
<evidence type="ECO:0000259" key="1">
    <source>
        <dbReference type="Pfam" id="PF08878"/>
    </source>
</evidence>
<proteinExistence type="predicted"/>
<sequence>MRRSLQELLKKTIFLKFRLPHSELDLDSIRLSTVEDEVFECTSDNALSEIIYNSIIEYSFNEFDLQDYELDSLLSVALKTKIKYKEYQTQETKIKYGFYGEVLLYLMLCQFYKSSPLISRGYFYNPLENSETKGYDSYHLIEGEERIELWFGEVKFRATLDSGAKSAIEGLEKAFSDGYLEDNILAIVNHRNNLGVKGSQLESVIDSWIKNPKINIINEIKKHKMKLVYPVFLIYPSDCSDLESQIKKTVKYINDKFSKKSYSISIDYELFFMLMPVGNVKNIKEEVIEWIDSKKPLLS</sequence>